<dbReference type="InterPro" id="IPR004879">
    <property type="entry name" value="Ssp411-like_TRX"/>
</dbReference>
<gene>
    <name evidence="2" type="ORF">JOC47_001301</name>
</gene>
<dbReference type="AlphaFoldDB" id="A0A938XS52"/>
<dbReference type="RefSeq" id="WP_204701233.1">
    <property type="nucleotide sequence ID" value="NZ_JAFBDQ010000005.1"/>
</dbReference>
<evidence type="ECO:0000259" key="1">
    <source>
        <dbReference type="Pfam" id="PF03190"/>
    </source>
</evidence>
<protein>
    <submittedName>
        <fullName evidence="2">Uncharacterized protein YyaL (SSP411 family)</fullName>
    </submittedName>
</protein>
<accession>A0A938XS52</accession>
<sequence>MPKDYNHLISEKSPYLLQHAHNPVDWYPWGNKAFNKAQTEKKPIFLSIGYSTCHWCHVMEEESFKDEEVAQILNQHFVAIKVDREERPDVDSIYMEVCQWLTGRGGWPLTIIMTPDKEPFFAGTYFPKESKQGMPGLLNILSKVVQEWEENRNKLLETGEKIVENLKQKDMEHSATEITESAIKDLLTEGFESLKHRFDKEYGGFGTAPKFPQPHNLLFLLRYAKTNNNQPALKMIRKTLDNMWRGGIYDHLGYGFSRYSTDRKWLLPHFEKMLYDNALLTITYLEAYQLIGKEDYAAVSEEILSYVQRDMTAPQGGFYSAEDADSEGEEGKFYLWSQEEIKDILGEKKGQKFCDYYDITVTGNFEGENIPNLIGQDKSKIELDNQFASAKEKLFAQREKRIHPAKDDKILTAWNGLMIAAFAKASRVLGKEIYQEQAEKAVEFIKENLMRNDGRLLARYREGEAAYLGYIDDYAFLIWGLIELYQSSFKSQYLQLAIKLNQDLLHYFWDQNEGGLYLYGSDGEELITRPKKIYDGALPSGNAIAALNFWRLGQLTADESLFNKFEEQIKTFYQQFKANPTSHTASLLSLFSFTDKGREIIVTEDSYNSAEDFLKIINDKYLPFSNVILNLPSTAASLADLNHLFEQQEFENWERGVQICQNYSCQTPISTQQELDNILS</sequence>
<dbReference type="GO" id="GO:0005975">
    <property type="term" value="P:carbohydrate metabolic process"/>
    <property type="evidence" value="ECO:0007669"/>
    <property type="project" value="InterPro"/>
</dbReference>
<dbReference type="PIRSF" id="PIRSF006402">
    <property type="entry name" value="UCP006402_thioredoxin"/>
    <property type="match status" value="1"/>
</dbReference>
<keyword evidence="3" id="KW-1185">Reference proteome</keyword>
<dbReference type="InterPro" id="IPR036249">
    <property type="entry name" value="Thioredoxin-like_sf"/>
</dbReference>
<dbReference type="InterPro" id="IPR012341">
    <property type="entry name" value="6hp_glycosidase-like_sf"/>
</dbReference>
<organism evidence="2 3">
    <name type="scientific">Halanaerobacter jeridensis</name>
    <dbReference type="NCBI Taxonomy" id="706427"/>
    <lineage>
        <taxon>Bacteria</taxon>
        <taxon>Bacillati</taxon>
        <taxon>Bacillota</taxon>
        <taxon>Clostridia</taxon>
        <taxon>Halanaerobiales</taxon>
        <taxon>Halobacteroidaceae</taxon>
        <taxon>Halanaerobacter</taxon>
    </lineage>
</organism>
<dbReference type="CDD" id="cd02955">
    <property type="entry name" value="SSP411"/>
    <property type="match status" value="1"/>
</dbReference>
<dbReference type="InterPro" id="IPR008928">
    <property type="entry name" value="6-hairpin_glycosidase_sf"/>
</dbReference>
<feature type="domain" description="Spermatogenesis-associated protein 20-like TRX" evidence="1">
    <location>
        <begin position="6"/>
        <end position="166"/>
    </location>
</feature>
<dbReference type="EMBL" id="JAFBDQ010000005">
    <property type="protein sequence ID" value="MBM7556458.1"/>
    <property type="molecule type" value="Genomic_DNA"/>
</dbReference>
<comment type="caution">
    <text evidence="2">The sequence shown here is derived from an EMBL/GenBank/DDBJ whole genome shotgun (WGS) entry which is preliminary data.</text>
</comment>
<dbReference type="SUPFAM" id="SSF48208">
    <property type="entry name" value="Six-hairpin glycosidases"/>
    <property type="match status" value="1"/>
</dbReference>
<evidence type="ECO:0000313" key="3">
    <source>
        <dbReference type="Proteomes" id="UP000774000"/>
    </source>
</evidence>
<reference evidence="2" key="1">
    <citation type="submission" date="2021-01" db="EMBL/GenBank/DDBJ databases">
        <title>Genomic Encyclopedia of Type Strains, Phase IV (KMG-IV): sequencing the most valuable type-strain genomes for metagenomic binning, comparative biology and taxonomic classification.</title>
        <authorList>
            <person name="Goeker M."/>
        </authorList>
    </citation>
    <scope>NUCLEOTIDE SEQUENCE</scope>
    <source>
        <strain evidence="2">DSM 23230</strain>
    </source>
</reference>
<dbReference type="SUPFAM" id="SSF52833">
    <property type="entry name" value="Thioredoxin-like"/>
    <property type="match status" value="1"/>
</dbReference>
<dbReference type="PANTHER" id="PTHR42899">
    <property type="entry name" value="SPERMATOGENESIS-ASSOCIATED PROTEIN 20"/>
    <property type="match status" value="1"/>
</dbReference>
<evidence type="ECO:0000313" key="2">
    <source>
        <dbReference type="EMBL" id="MBM7556458.1"/>
    </source>
</evidence>
<dbReference type="PANTHER" id="PTHR42899:SF1">
    <property type="entry name" value="SPERMATOGENESIS-ASSOCIATED PROTEIN 20"/>
    <property type="match status" value="1"/>
</dbReference>
<dbReference type="Gene3D" id="1.50.10.10">
    <property type="match status" value="1"/>
</dbReference>
<proteinExistence type="predicted"/>
<dbReference type="InterPro" id="IPR024705">
    <property type="entry name" value="Ssp411"/>
</dbReference>
<dbReference type="Gene3D" id="3.40.30.10">
    <property type="entry name" value="Glutaredoxin"/>
    <property type="match status" value="1"/>
</dbReference>
<dbReference type="Pfam" id="PF03190">
    <property type="entry name" value="Thioredox_DsbH"/>
    <property type="match status" value="1"/>
</dbReference>
<dbReference type="Proteomes" id="UP000774000">
    <property type="component" value="Unassembled WGS sequence"/>
</dbReference>
<name>A0A938XS52_9FIRM</name>